<proteinExistence type="predicted"/>
<dbReference type="AlphaFoldDB" id="A0A8T0DHA5"/>
<reference evidence="1 2" key="1">
    <citation type="submission" date="2019-07" db="EMBL/GenBank/DDBJ databases">
        <title>Annotation for the trematode Paragonimus westermani.</title>
        <authorList>
            <person name="Choi Y.-J."/>
        </authorList>
    </citation>
    <scope>NUCLEOTIDE SEQUENCE [LARGE SCALE GENOMIC DNA]</scope>
    <source>
        <strain evidence="1">180907_Pwestermani</strain>
    </source>
</reference>
<dbReference type="EMBL" id="JTDF01004082">
    <property type="protein sequence ID" value="KAF8567229.1"/>
    <property type="molecule type" value="Genomic_DNA"/>
</dbReference>
<organism evidence="1 2">
    <name type="scientific">Paragonimus westermani</name>
    <dbReference type="NCBI Taxonomy" id="34504"/>
    <lineage>
        <taxon>Eukaryota</taxon>
        <taxon>Metazoa</taxon>
        <taxon>Spiralia</taxon>
        <taxon>Lophotrochozoa</taxon>
        <taxon>Platyhelminthes</taxon>
        <taxon>Trematoda</taxon>
        <taxon>Digenea</taxon>
        <taxon>Plagiorchiida</taxon>
        <taxon>Troglotremata</taxon>
        <taxon>Troglotrematidae</taxon>
        <taxon>Paragonimus</taxon>
    </lineage>
</organism>
<keyword evidence="2" id="KW-1185">Reference proteome</keyword>
<name>A0A8T0DHA5_9TREM</name>
<dbReference type="Proteomes" id="UP000699462">
    <property type="component" value="Unassembled WGS sequence"/>
</dbReference>
<sequence>MFHKCKPHQGLRSFIGHFILLNISRVVYVKLIISIHYVANPCTSGYVVLSGTVYKNKVACNYGDVDESEVTASLKTYVGETIDTKEVIRKSKHKIEKVEFKKLLNNHLCASVIIVYNMTDVKCFIENDTLEEVHVDMFK</sequence>
<comment type="caution">
    <text evidence="1">The sequence shown here is derived from an EMBL/GenBank/DDBJ whole genome shotgun (WGS) entry which is preliminary data.</text>
</comment>
<dbReference type="OrthoDB" id="10492793at2759"/>
<gene>
    <name evidence="1" type="ORF">P879_00720</name>
</gene>
<evidence type="ECO:0000313" key="2">
    <source>
        <dbReference type="Proteomes" id="UP000699462"/>
    </source>
</evidence>
<accession>A0A8T0DHA5</accession>
<protein>
    <submittedName>
        <fullName evidence="1">Uncharacterized protein</fullName>
    </submittedName>
</protein>
<evidence type="ECO:0000313" key="1">
    <source>
        <dbReference type="EMBL" id="KAF8567229.1"/>
    </source>
</evidence>